<dbReference type="Gene3D" id="1.25.40.10">
    <property type="entry name" value="Tetratricopeptide repeat domain"/>
    <property type="match status" value="1"/>
</dbReference>
<feature type="region of interest" description="Disordered" evidence="1">
    <location>
        <begin position="835"/>
        <end position="855"/>
    </location>
</feature>
<proteinExistence type="predicted"/>
<dbReference type="OrthoDB" id="1658288at2759"/>
<gene>
    <name evidence="2" type="ORF">AJ80_07715</name>
</gene>
<keyword evidence="3" id="KW-1185">Reference proteome</keyword>
<dbReference type="GO" id="GO:0043531">
    <property type="term" value="F:ADP binding"/>
    <property type="evidence" value="ECO:0007669"/>
    <property type="project" value="InterPro"/>
</dbReference>
<dbReference type="EMBL" id="PDNA01000154">
    <property type="protein sequence ID" value="PGH09238.1"/>
    <property type="molecule type" value="Genomic_DNA"/>
</dbReference>
<dbReference type="InterPro" id="IPR011990">
    <property type="entry name" value="TPR-like_helical_dom_sf"/>
</dbReference>
<protein>
    <submittedName>
        <fullName evidence="2">Uncharacterized protein</fullName>
    </submittedName>
</protein>
<dbReference type="InterPro" id="IPR053137">
    <property type="entry name" value="NLR-like"/>
</dbReference>
<feature type="compositionally biased region" description="Low complexity" evidence="1">
    <location>
        <begin position="205"/>
        <end position="218"/>
    </location>
</feature>
<dbReference type="Proteomes" id="UP000224634">
    <property type="component" value="Unassembled WGS sequence"/>
</dbReference>
<organism evidence="2 3">
    <name type="scientific">Polytolypa hystricis (strain UAMH7299)</name>
    <dbReference type="NCBI Taxonomy" id="1447883"/>
    <lineage>
        <taxon>Eukaryota</taxon>
        <taxon>Fungi</taxon>
        <taxon>Dikarya</taxon>
        <taxon>Ascomycota</taxon>
        <taxon>Pezizomycotina</taxon>
        <taxon>Eurotiomycetes</taxon>
        <taxon>Eurotiomycetidae</taxon>
        <taxon>Onygenales</taxon>
        <taxon>Onygenales incertae sedis</taxon>
        <taxon>Polytolypa</taxon>
    </lineage>
</organism>
<dbReference type="InterPro" id="IPR027417">
    <property type="entry name" value="P-loop_NTPase"/>
</dbReference>
<feature type="compositionally biased region" description="Basic and acidic residues" evidence="1">
    <location>
        <begin position="835"/>
        <end position="849"/>
    </location>
</feature>
<dbReference type="PANTHER" id="PTHR46082">
    <property type="entry name" value="ATP/GTP-BINDING PROTEIN-RELATED"/>
    <property type="match status" value="1"/>
</dbReference>
<dbReference type="Gene3D" id="3.40.50.300">
    <property type="entry name" value="P-loop containing nucleotide triphosphate hydrolases"/>
    <property type="match status" value="1"/>
</dbReference>
<dbReference type="SUPFAM" id="SSF52540">
    <property type="entry name" value="P-loop containing nucleoside triphosphate hydrolases"/>
    <property type="match status" value="1"/>
</dbReference>
<evidence type="ECO:0000256" key="1">
    <source>
        <dbReference type="SAM" id="MobiDB-lite"/>
    </source>
</evidence>
<name>A0A2B7XKU7_POLH7</name>
<evidence type="ECO:0000313" key="2">
    <source>
        <dbReference type="EMBL" id="PGH09238.1"/>
    </source>
</evidence>
<comment type="caution">
    <text evidence="2">The sequence shown here is derived from an EMBL/GenBank/DDBJ whole genome shotgun (WGS) entry which is preliminary data.</text>
</comment>
<dbReference type="SUPFAM" id="SSF48452">
    <property type="entry name" value="TPR-like"/>
    <property type="match status" value="1"/>
</dbReference>
<sequence>MDPLTIVGLVSNIGQFIDFSGNLVSKSVELYRSADGVLLENTEIEATVNHLVYLNNNIQASATSTGDQEFQKISSSCETIAKRLLEALDKVKVKGKRTRWKSTRKALRGVWSKDEITNLEHRLANVRGQLNLHITAHLSDQFSQLSLGQSKAIGTFEAKVIDAITKQQDVLEAVPNTQLDLIRDLQKQTTDDSESTSPDPVQEGSAATSSSSESQNQSLKRISTLPLHRDDDFVGQEGIIVEIDNRLSHKSRVAIAGVGGVGFQEKNPEASVFWVPASNPARFQEAYAATARKLGLIGLDQSDVSSLKLIHEWLEDERHGVWLMVVDNADDMETFYTATQDTKSLSAYVPRSPTGKILVTTRDTRVGERLTNREKCMMVRFLPKDDAAKLLGLKLAGVEGWTEDEGYQLVENLDCLPLAITQATAFIRENHCSLSEYLEALQASEEDLIDLLSEDTPDPRRDTEASSSVARTWKVSFDLIQKRNPRAAEMLSLTAMFDMQGIPKALLRGPCERMIDFTTALGVLLSFSLLEAEKGGEAFVMHRLVQLCMMNWLDTKSLKQKYQGKALRIVTQAFREASLGTWRSCEILLPHARKSLRYVGLNKGHRLAHAKLCYTLSKYDPRGRNYDNALEEVSMAWETRQAILGDSDLLTIDALEWKGEVLAWLGYYDEGEAICRKVMQGREKVLGRYDAGVIWSMGALVLALRKGRKYDEVATIAQQAYERAKDARKEQGGSIRGDDGSWFVWLAMVLAAQHKFKEAGKIFQKVLSFARHTYPQEHPEVLRSMLYLAELRVQQVKFREAEELIQEIQCLLSKNRSKNLDSLQKWLMNIKQNMEQHQKGGEEHAKEQGNSKQSRKLVILMTPQKRNKPTTMDLRCKDTIAKVPTTHTGRDHWPLSSIFQHFGDRRQASPFPPANDA</sequence>
<reference evidence="2 3" key="1">
    <citation type="submission" date="2017-10" db="EMBL/GenBank/DDBJ databases">
        <title>Comparative genomics in systemic dimorphic fungi from Ajellomycetaceae.</title>
        <authorList>
            <person name="Munoz J.F."/>
            <person name="Mcewen J.G."/>
            <person name="Clay O.K."/>
            <person name="Cuomo C.A."/>
        </authorList>
    </citation>
    <scope>NUCLEOTIDE SEQUENCE [LARGE SCALE GENOMIC DNA]</scope>
    <source>
        <strain evidence="2 3">UAMH7299</strain>
    </source>
</reference>
<feature type="region of interest" description="Disordered" evidence="1">
    <location>
        <begin position="186"/>
        <end position="219"/>
    </location>
</feature>
<evidence type="ECO:0000313" key="3">
    <source>
        <dbReference type="Proteomes" id="UP000224634"/>
    </source>
</evidence>
<dbReference type="STRING" id="1447883.A0A2B7XKU7"/>
<accession>A0A2B7XKU7</accession>
<dbReference type="AlphaFoldDB" id="A0A2B7XKU7"/>
<dbReference type="Pfam" id="PF13424">
    <property type="entry name" value="TPR_12"/>
    <property type="match status" value="2"/>
</dbReference>
<dbReference type="PANTHER" id="PTHR46082:SF6">
    <property type="entry name" value="AAA+ ATPASE DOMAIN-CONTAINING PROTEIN-RELATED"/>
    <property type="match status" value="1"/>
</dbReference>